<dbReference type="Gene3D" id="2.60.40.420">
    <property type="entry name" value="Cupredoxins - blue copper proteins"/>
    <property type="match status" value="1"/>
</dbReference>
<feature type="domain" description="Phytocyanin" evidence="13">
    <location>
        <begin position="25"/>
        <end position="132"/>
    </location>
</feature>
<evidence type="ECO:0000256" key="6">
    <source>
        <dbReference type="ARBA" id="ARBA00022982"/>
    </source>
</evidence>
<dbReference type="EMBL" id="CM003373">
    <property type="protein sequence ID" value="KOM38567.1"/>
    <property type="molecule type" value="Genomic_DNA"/>
</dbReference>
<organism evidence="15 16">
    <name type="scientific">Phaseolus angularis</name>
    <name type="common">Azuki bean</name>
    <name type="synonym">Vigna angularis</name>
    <dbReference type="NCBI Taxonomy" id="3914"/>
    <lineage>
        <taxon>Eukaryota</taxon>
        <taxon>Viridiplantae</taxon>
        <taxon>Streptophyta</taxon>
        <taxon>Embryophyta</taxon>
        <taxon>Tracheophyta</taxon>
        <taxon>Spermatophyta</taxon>
        <taxon>Magnoliopsida</taxon>
        <taxon>eudicotyledons</taxon>
        <taxon>Gunneridae</taxon>
        <taxon>Pentapetalae</taxon>
        <taxon>rosids</taxon>
        <taxon>fabids</taxon>
        <taxon>Fabales</taxon>
        <taxon>Fabaceae</taxon>
        <taxon>Papilionoideae</taxon>
        <taxon>50 kb inversion clade</taxon>
        <taxon>NPAAA clade</taxon>
        <taxon>indigoferoid/millettioid clade</taxon>
        <taxon>Phaseoleae</taxon>
        <taxon>Vigna</taxon>
    </lineage>
</organism>
<dbReference type="InterPro" id="IPR003245">
    <property type="entry name" value="Phytocyanin_dom"/>
</dbReference>
<dbReference type="InterPro" id="IPR008972">
    <property type="entry name" value="Cupredoxin"/>
</dbReference>
<comment type="subcellular location">
    <subcellularLocation>
        <location evidence="1">Membrane</location>
        <topology evidence="1">Single-pass type I membrane protein</topology>
    </subcellularLocation>
</comment>
<accession>A0A0L9U7G4</accession>
<dbReference type="GO" id="GO:0009055">
    <property type="term" value="F:electron transfer activity"/>
    <property type="evidence" value="ECO:0007669"/>
    <property type="project" value="InterPro"/>
</dbReference>
<evidence type="ECO:0000313" key="17">
    <source>
        <dbReference type="Proteomes" id="UP000743370"/>
    </source>
</evidence>
<dbReference type="PANTHER" id="PTHR33021">
    <property type="entry name" value="BLUE COPPER PROTEIN"/>
    <property type="match status" value="1"/>
</dbReference>
<sequence>MASSSASLAFFAISMVLLSSVALATDFVVGDDKGWTLDFNYTVWAQDKVFRVGDNLYEDALMAVFNYDSSKHNVVKVSQTEFHDCSSTAANDVFSSGKDGITLKSEGRKWYICGKGNHCSNHQMKLVINVESAAPAPAPTSSAPSLVASLSAGALIVAGAAILA</sequence>
<keyword evidence="10" id="KW-1015">Disulfide bond</keyword>
<keyword evidence="6" id="KW-0249">Electron transport</keyword>
<dbReference type="Pfam" id="PF02298">
    <property type="entry name" value="Cu_bind_like"/>
    <property type="match status" value="1"/>
</dbReference>
<dbReference type="GO" id="GO:0009610">
    <property type="term" value="P:response to symbiotic fungus"/>
    <property type="evidence" value="ECO:0007669"/>
    <property type="project" value="UniProtKB-ARBA"/>
</dbReference>
<keyword evidence="9" id="KW-0472">Membrane</keyword>
<dbReference type="STRING" id="3914.A0A0L9U7G4"/>
<keyword evidence="4" id="KW-0479">Metal-binding</keyword>
<dbReference type="SUPFAM" id="SSF49503">
    <property type="entry name" value="Cupredoxins"/>
    <property type="match status" value="1"/>
</dbReference>
<evidence type="ECO:0000256" key="3">
    <source>
        <dbReference type="ARBA" id="ARBA00022692"/>
    </source>
</evidence>
<evidence type="ECO:0000313" key="15">
    <source>
        <dbReference type="EMBL" id="KOM38567.1"/>
    </source>
</evidence>
<evidence type="ECO:0000256" key="4">
    <source>
        <dbReference type="ARBA" id="ARBA00022723"/>
    </source>
</evidence>
<dbReference type="AlphaFoldDB" id="A0A0L9U7G4"/>
<dbReference type="Gramene" id="KOM38567">
    <property type="protein sequence ID" value="KOM38567"/>
    <property type="gene ID" value="LR48_Vigan03g194900"/>
</dbReference>
<keyword evidence="8" id="KW-0186">Copper</keyword>
<evidence type="ECO:0000256" key="7">
    <source>
        <dbReference type="ARBA" id="ARBA00022989"/>
    </source>
</evidence>
<evidence type="ECO:0000256" key="5">
    <source>
        <dbReference type="ARBA" id="ARBA00022729"/>
    </source>
</evidence>
<feature type="chain" id="PRO_5005595354" evidence="12">
    <location>
        <begin position="25"/>
        <end position="164"/>
    </location>
</feature>
<dbReference type="OMA" id="WAEANQF"/>
<dbReference type="FunFam" id="2.60.40.420:FF:000067">
    <property type="entry name" value="Cupredoxin superfamily protein"/>
    <property type="match status" value="1"/>
</dbReference>
<evidence type="ECO:0000256" key="2">
    <source>
        <dbReference type="ARBA" id="ARBA00022448"/>
    </source>
</evidence>
<evidence type="ECO:0000256" key="1">
    <source>
        <dbReference type="ARBA" id="ARBA00004479"/>
    </source>
</evidence>
<evidence type="ECO:0000256" key="10">
    <source>
        <dbReference type="ARBA" id="ARBA00023157"/>
    </source>
</evidence>
<dbReference type="PANTHER" id="PTHR33021:SF549">
    <property type="entry name" value="BLUE COPPER PROTEIN 1B"/>
    <property type="match status" value="1"/>
</dbReference>
<keyword evidence="11" id="KW-0325">Glycoprotein</keyword>
<reference evidence="16" key="1">
    <citation type="journal article" date="2015" name="Proc. Natl. Acad. Sci. U.S.A.">
        <title>Genome sequencing of adzuki bean (Vigna angularis) provides insight into high starch and low fat accumulation and domestication.</title>
        <authorList>
            <person name="Yang K."/>
            <person name="Tian Z."/>
            <person name="Chen C."/>
            <person name="Luo L."/>
            <person name="Zhao B."/>
            <person name="Wang Z."/>
            <person name="Yu L."/>
            <person name="Li Y."/>
            <person name="Sun Y."/>
            <person name="Li W."/>
            <person name="Chen Y."/>
            <person name="Li Y."/>
            <person name="Zhang Y."/>
            <person name="Ai D."/>
            <person name="Zhao J."/>
            <person name="Shang C."/>
            <person name="Ma Y."/>
            <person name="Wu B."/>
            <person name="Wang M."/>
            <person name="Gao L."/>
            <person name="Sun D."/>
            <person name="Zhang P."/>
            <person name="Guo F."/>
            <person name="Wang W."/>
            <person name="Li Y."/>
            <person name="Wang J."/>
            <person name="Varshney R.K."/>
            <person name="Wang J."/>
            <person name="Ling H.Q."/>
            <person name="Wan P."/>
        </authorList>
    </citation>
    <scope>NUCLEOTIDE SEQUENCE</scope>
    <source>
        <strain evidence="16">cv. Jingnong 6</strain>
    </source>
</reference>
<keyword evidence="7" id="KW-1133">Transmembrane helix</keyword>
<dbReference type="GO" id="GO:0046872">
    <property type="term" value="F:metal ion binding"/>
    <property type="evidence" value="ECO:0007669"/>
    <property type="project" value="UniProtKB-KW"/>
</dbReference>
<dbReference type="Proteomes" id="UP000743370">
    <property type="component" value="Unassembled WGS sequence"/>
</dbReference>
<dbReference type="InterPro" id="IPR039391">
    <property type="entry name" value="Phytocyanin-like"/>
</dbReference>
<reference evidence="14 17" key="3">
    <citation type="submission" date="2020-05" db="EMBL/GenBank/DDBJ databases">
        <title>Vigna angularis (adzuki bean) Var. LongXiaoDou No. 4 denovo assembly.</title>
        <authorList>
            <person name="Xiang H."/>
        </authorList>
    </citation>
    <scope>NUCLEOTIDE SEQUENCE [LARGE SCALE GENOMIC DNA]</scope>
    <source>
        <tissue evidence="14">Leaf</tissue>
    </source>
</reference>
<dbReference type="EMBL" id="JABFOF010000002">
    <property type="protein sequence ID" value="KAG2405380.1"/>
    <property type="molecule type" value="Genomic_DNA"/>
</dbReference>
<name>A0A0L9U7G4_PHAAN</name>
<feature type="signal peptide" evidence="12">
    <location>
        <begin position="1"/>
        <end position="24"/>
    </location>
</feature>
<gene>
    <name evidence="14" type="ORF">HKW66_Vig0046350</name>
    <name evidence="15" type="ORF">LR48_Vigan03g194900</name>
</gene>
<keyword evidence="5 12" id="KW-0732">Signal</keyword>
<keyword evidence="3" id="KW-0812">Transmembrane</keyword>
<evidence type="ECO:0000313" key="14">
    <source>
        <dbReference type="EMBL" id="KAG2405380.1"/>
    </source>
</evidence>
<evidence type="ECO:0000256" key="12">
    <source>
        <dbReference type="SAM" id="SignalP"/>
    </source>
</evidence>
<dbReference type="CDD" id="cd04216">
    <property type="entry name" value="Phytocyanin"/>
    <property type="match status" value="1"/>
</dbReference>
<dbReference type="Proteomes" id="UP000053144">
    <property type="component" value="Chromosome 3"/>
</dbReference>
<evidence type="ECO:0000313" key="16">
    <source>
        <dbReference type="Proteomes" id="UP000053144"/>
    </source>
</evidence>
<reference evidence="15" key="2">
    <citation type="submission" date="2015-02" db="EMBL/GenBank/DDBJ databases">
        <authorList>
            <person name="Chooi Y.-H."/>
        </authorList>
    </citation>
    <scope>NUCLEOTIDE SEQUENCE</scope>
    <source>
        <tissue evidence="15">Seedling</tissue>
    </source>
</reference>
<evidence type="ECO:0000259" key="13">
    <source>
        <dbReference type="PROSITE" id="PS51485"/>
    </source>
</evidence>
<dbReference type="GO" id="GO:0005886">
    <property type="term" value="C:plasma membrane"/>
    <property type="evidence" value="ECO:0007669"/>
    <property type="project" value="TreeGrafter"/>
</dbReference>
<proteinExistence type="predicted"/>
<evidence type="ECO:0000256" key="8">
    <source>
        <dbReference type="ARBA" id="ARBA00023008"/>
    </source>
</evidence>
<evidence type="ECO:0000256" key="9">
    <source>
        <dbReference type="ARBA" id="ARBA00023136"/>
    </source>
</evidence>
<dbReference type="PROSITE" id="PS51485">
    <property type="entry name" value="PHYTOCYANIN"/>
    <property type="match status" value="1"/>
</dbReference>
<keyword evidence="2" id="KW-0813">Transport</keyword>
<protein>
    <submittedName>
        <fullName evidence="14">Blue copper protein</fullName>
    </submittedName>
</protein>
<evidence type="ECO:0000256" key="11">
    <source>
        <dbReference type="ARBA" id="ARBA00023180"/>
    </source>
</evidence>